<name>A0AAW0L184_QUESU</name>
<dbReference type="EMBL" id="PKMF04000177">
    <property type="protein sequence ID" value="KAK7844975.1"/>
    <property type="molecule type" value="Genomic_DNA"/>
</dbReference>
<evidence type="ECO:0000313" key="1">
    <source>
        <dbReference type="EMBL" id="KAK7844975.1"/>
    </source>
</evidence>
<dbReference type="Proteomes" id="UP000237347">
    <property type="component" value="Unassembled WGS sequence"/>
</dbReference>
<dbReference type="AlphaFoldDB" id="A0AAW0L184"/>
<evidence type="ECO:0000313" key="2">
    <source>
        <dbReference type="Proteomes" id="UP000237347"/>
    </source>
</evidence>
<gene>
    <name evidence="1" type="ORF">CFP56_010135</name>
</gene>
<comment type="caution">
    <text evidence="1">The sequence shown here is derived from an EMBL/GenBank/DDBJ whole genome shotgun (WGS) entry which is preliminary data.</text>
</comment>
<protein>
    <submittedName>
        <fullName evidence="1">Uncharacterized protein</fullName>
    </submittedName>
</protein>
<sequence>MSKNFSKSFAYDCTGLSLLQSHPQKLYSSTGGAPDHLAPWIPPGRPSSISARFTGNIVITGNVYEGNEGTTNNDPCQRFQETH</sequence>
<reference evidence="1 2" key="1">
    <citation type="journal article" date="2018" name="Sci. Data">
        <title>The draft genome sequence of cork oak.</title>
        <authorList>
            <person name="Ramos A.M."/>
            <person name="Usie A."/>
            <person name="Barbosa P."/>
            <person name="Barros P.M."/>
            <person name="Capote T."/>
            <person name="Chaves I."/>
            <person name="Simoes F."/>
            <person name="Abreu I."/>
            <person name="Carrasquinho I."/>
            <person name="Faro C."/>
            <person name="Guimaraes J.B."/>
            <person name="Mendonca D."/>
            <person name="Nobrega F."/>
            <person name="Rodrigues L."/>
            <person name="Saibo N.J.M."/>
            <person name="Varela M.C."/>
            <person name="Egas C."/>
            <person name="Matos J."/>
            <person name="Miguel C.M."/>
            <person name="Oliveira M.M."/>
            <person name="Ricardo C.P."/>
            <person name="Goncalves S."/>
        </authorList>
    </citation>
    <scope>NUCLEOTIDE SEQUENCE [LARGE SCALE GENOMIC DNA]</scope>
    <source>
        <strain evidence="2">cv. HL8</strain>
    </source>
</reference>
<organism evidence="1 2">
    <name type="scientific">Quercus suber</name>
    <name type="common">Cork oak</name>
    <dbReference type="NCBI Taxonomy" id="58331"/>
    <lineage>
        <taxon>Eukaryota</taxon>
        <taxon>Viridiplantae</taxon>
        <taxon>Streptophyta</taxon>
        <taxon>Embryophyta</taxon>
        <taxon>Tracheophyta</taxon>
        <taxon>Spermatophyta</taxon>
        <taxon>Magnoliopsida</taxon>
        <taxon>eudicotyledons</taxon>
        <taxon>Gunneridae</taxon>
        <taxon>Pentapetalae</taxon>
        <taxon>rosids</taxon>
        <taxon>fabids</taxon>
        <taxon>Fagales</taxon>
        <taxon>Fagaceae</taxon>
        <taxon>Quercus</taxon>
    </lineage>
</organism>
<keyword evidence="2" id="KW-1185">Reference proteome</keyword>
<proteinExistence type="predicted"/>
<accession>A0AAW0L184</accession>